<gene>
    <name evidence="13" type="ORF">METZ01_LOCUS197822</name>
</gene>
<dbReference type="HAMAP" id="MF_01274">
    <property type="entry name" value="Pantothen_kinase_3"/>
    <property type="match status" value="1"/>
</dbReference>
<dbReference type="NCBIfam" id="NF009848">
    <property type="entry name" value="PRK13318.1-6"/>
    <property type="match status" value="1"/>
</dbReference>
<evidence type="ECO:0000313" key="13">
    <source>
        <dbReference type="EMBL" id="SVB44968.1"/>
    </source>
</evidence>
<keyword evidence="5" id="KW-0808">Transferase</keyword>
<dbReference type="Gene3D" id="3.30.420.40">
    <property type="match status" value="2"/>
</dbReference>
<comment type="subcellular location">
    <subcellularLocation>
        <location evidence="2">Cytoplasm</location>
    </subcellularLocation>
</comment>
<evidence type="ECO:0000256" key="2">
    <source>
        <dbReference type="ARBA" id="ARBA00004496"/>
    </source>
</evidence>
<evidence type="ECO:0000256" key="9">
    <source>
        <dbReference type="ARBA" id="ARBA00022958"/>
    </source>
</evidence>
<protein>
    <recommendedName>
        <fullName evidence="12">Type III pantothenate kinase</fullName>
    </recommendedName>
</protein>
<keyword evidence="6" id="KW-0547">Nucleotide-binding</keyword>
<evidence type="ECO:0000256" key="1">
    <source>
        <dbReference type="ARBA" id="ARBA00001958"/>
    </source>
</evidence>
<proteinExistence type="inferred from homology"/>
<accession>A0A382E2U7</accession>
<dbReference type="NCBIfam" id="NF009855">
    <property type="entry name" value="PRK13321.1"/>
    <property type="match status" value="1"/>
</dbReference>
<dbReference type="PANTHER" id="PTHR34265:SF1">
    <property type="entry name" value="TYPE III PANTOTHENATE KINASE"/>
    <property type="match status" value="1"/>
</dbReference>
<reference evidence="13" key="1">
    <citation type="submission" date="2018-05" db="EMBL/GenBank/DDBJ databases">
        <authorList>
            <person name="Lanie J.A."/>
            <person name="Ng W.-L."/>
            <person name="Kazmierczak K.M."/>
            <person name="Andrzejewski T.M."/>
            <person name="Davidsen T.M."/>
            <person name="Wayne K.J."/>
            <person name="Tettelin H."/>
            <person name="Glass J.I."/>
            <person name="Rusch D."/>
            <person name="Podicherti R."/>
            <person name="Tsui H.-C.T."/>
            <person name="Winkler M.E."/>
        </authorList>
    </citation>
    <scope>NUCLEOTIDE SEQUENCE</scope>
</reference>
<keyword evidence="9" id="KW-0630">Potassium</keyword>
<keyword evidence="4" id="KW-0963">Cytoplasm</keyword>
<dbReference type="CDD" id="cd24015">
    <property type="entry name" value="ASKHA_NBD_PanK-III"/>
    <property type="match status" value="1"/>
</dbReference>
<sequence length="246" mass="26450">MILAVDIGNTTIQLGVIAGNQIQDRWRLQTNRLKLSDEYAVQIFELFRLNNVVVSGFEAVVVSSVVPSAGREFTAMCRRYLEIEPVVVSPDLDLGIDLRVDQPEEIGADRITTAIAAFSEYGGPLIVVDFGTATTFDAVAEDGAYLGGVIVPGIQISMNALFDQAALLSRVDLSMPPQVIGTTTKSCIQSGFYFGFLCQMEGIIDRIKTELNTEVKVIATGGLSSLIAGSSVKIDVVDPDLMIKGL</sequence>
<evidence type="ECO:0000256" key="10">
    <source>
        <dbReference type="ARBA" id="ARBA00022993"/>
    </source>
</evidence>
<dbReference type="GO" id="GO:0005737">
    <property type="term" value="C:cytoplasm"/>
    <property type="evidence" value="ECO:0007669"/>
    <property type="project" value="UniProtKB-SubCell"/>
</dbReference>
<comment type="cofactor">
    <cofactor evidence="1">
        <name>K(+)</name>
        <dbReference type="ChEBI" id="CHEBI:29103"/>
    </cofactor>
</comment>
<feature type="non-terminal residue" evidence="13">
    <location>
        <position position="246"/>
    </location>
</feature>
<comment type="subunit">
    <text evidence="3">Homodimer.</text>
</comment>
<evidence type="ECO:0000256" key="7">
    <source>
        <dbReference type="ARBA" id="ARBA00022777"/>
    </source>
</evidence>
<dbReference type="InterPro" id="IPR043129">
    <property type="entry name" value="ATPase_NBD"/>
</dbReference>
<dbReference type="AlphaFoldDB" id="A0A382E2U7"/>
<dbReference type="NCBIfam" id="TIGR00671">
    <property type="entry name" value="baf"/>
    <property type="match status" value="1"/>
</dbReference>
<evidence type="ECO:0000256" key="11">
    <source>
        <dbReference type="ARBA" id="ARBA00038036"/>
    </source>
</evidence>
<dbReference type="GO" id="GO:0015937">
    <property type="term" value="P:coenzyme A biosynthetic process"/>
    <property type="evidence" value="ECO:0007669"/>
    <property type="project" value="UniProtKB-KW"/>
</dbReference>
<keyword evidence="7" id="KW-0418">Kinase</keyword>
<evidence type="ECO:0000256" key="6">
    <source>
        <dbReference type="ARBA" id="ARBA00022741"/>
    </source>
</evidence>
<dbReference type="GO" id="GO:0004594">
    <property type="term" value="F:pantothenate kinase activity"/>
    <property type="evidence" value="ECO:0007669"/>
    <property type="project" value="InterPro"/>
</dbReference>
<keyword evidence="8" id="KW-0067">ATP-binding</keyword>
<dbReference type="GO" id="GO:0005524">
    <property type="term" value="F:ATP binding"/>
    <property type="evidence" value="ECO:0007669"/>
    <property type="project" value="UniProtKB-KW"/>
</dbReference>
<evidence type="ECO:0000256" key="8">
    <source>
        <dbReference type="ARBA" id="ARBA00022840"/>
    </source>
</evidence>
<comment type="similarity">
    <text evidence="11">Belongs to the type III pantothenate kinase family.</text>
</comment>
<evidence type="ECO:0000256" key="4">
    <source>
        <dbReference type="ARBA" id="ARBA00022490"/>
    </source>
</evidence>
<dbReference type="SUPFAM" id="SSF53067">
    <property type="entry name" value="Actin-like ATPase domain"/>
    <property type="match status" value="2"/>
</dbReference>
<dbReference type="Pfam" id="PF03309">
    <property type="entry name" value="Pan_kinase"/>
    <property type="match status" value="1"/>
</dbReference>
<organism evidence="13">
    <name type="scientific">marine metagenome</name>
    <dbReference type="NCBI Taxonomy" id="408172"/>
    <lineage>
        <taxon>unclassified sequences</taxon>
        <taxon>metagenomes</taxon>
        <taxon>ecological metagenomes</taxon>
    </lineage>
</organism>
<evidence type="ECO:0000256" key="12">
    <source>
        <dbReference type="ARBA" id="ARBA00040883"/>
    </source>
</evidence>
<dbReference type="EMBL" id="UINC01042390">
    <property type="protein sequence ID" value="SVB44968.1"/>
    <property type="molecule type" value="Genomic_DNA"/>
</dbReference>
<dbReference type="PANTHER" id="PTHR34265">
    <property type="entry name" value="TYPE III PANTOTHENATE KINASE"/>
    <property type="match status" value="1"/>
</dbReference>
<keyword evidence="10" id="KW-0173">Coenzyme A biosynthesis</keyword>
<evidence type="ECO:0000256" key="3">
    <source>
        <dbReference type="ARBA" id="ARBA00011738"/>
    </source>
</evidence>
<name>A0A382E2U7_9ZZZZ</name>
<evidence type="ECO:0000256" key="5">
    <source>
        <dbReference type="ARBA" id="ARBA00022679"/>
    </source>
</evidence>
<dbReference type="InterPro" id="IPR004619">
    <property type="entry name" value="Type_III_PanK"/>
</dbReference>